<comment type="caution">
    <text evidence="2">The sequence shown here is derived from an EMBL/GenBank/DDBJ whole genome shotgun (WGS) entry which is preliminary data.</text>
</comment>
<dbReference type="InterPro" id="IPR055310">
    <property type="entry name" value="CEP112"/>
</dbReference>
<dbReference type="EMBL" id="JALJOR010000013">
    <property type="protein sequence ID" value="KAK9806716.1"/>
    <property type="molecule type" value="Genomic_DNA"/>
</dbReference>
<feature type="domain" description="DUF4485" evidence="1">
    <location>
        <begin position="31"/>
        <end position="111"/>
    </location>
</feature>
<keyword evidence="3" id="KW-1185">Reference proteome</keyword>
<protein>
    <recommendedName>
        <fullName evidence="1">DUF4485 domain-containing protein</fullName>
    </recommendedName>
</protein>
<dbReference type="AlphaFoldDB" id="A0AAW1PE13"/>
<proteinExistence type="predicted"/>
<gene>
    <name evidence="2" type="ORF">WJX72_000383</name>
</gene>
<dbReference type="Proteomes" id="UP001489004">
    <property type="component" value="Unassembled WGS sequence"/>
</dbReference>
<name>A0AAW1PE13_9CHLO</name>
<accession>A0AAW1PE13</accession>
<reference evidence="2 3" key="1">
    <citation type="journal article" date="2024" name="Nat. Commun.">
        <title>Phylogenomics reveals the evolutionary origins of lichenization in chlorophyte algae.</title>
        <authorList>
            <person name="Puginier C."/>
            <person name="Libourel C."/>
            <person name="Otte J."/>
            <person name="Skaloud P."/>
            <person name="Haon M."/>
            <person name="Grisel S."/>
            <person name="Petersen M."/>
            <person name="Berrin J.G."/>
            <person name="Delaux P.M."/>
            <person name="Dal Grande F."/>
            <person name="Keller J."/>
        </authorList>
    </citation>
    <scope>NUCLEOTIDE SEQUENCE [LARGE SCALE GENOMIC DNA]</scope>
    <source>
        <strain evidence="2 3">SAG 2043</strain>
    </source>
</reference>
<evidence type="ECO:0000313" key="3">
    <source>
        <dbReference type="Proteomes" id="UP001489004"/>
    </source>
</evidence>
<evidence type="ECO:0000313" key="2">
    <source>
        <dbReference type="EMBL" id="KAK9806716.1"/>
    </source>
</evidence>
<sequence length="427" mass="45665">MYRASGQVALVSDTQHTWHRAFDEIKAGHALDSKYNKLAYEVERHCQLLQRPKQVRVKLWLHKLGEKMSNVTWKKNRNMYARLLLEQLRCGRLENPFHTNPPPGPLQMLPRWLLYPYCNARQPGMHMSAKCTCSCSGSPPRAAMVGQPGRRPPATELADASWQPSKLELEAQLGASKERQLELEWRLKQAEQRAADGSGGKKQALREDLDGIISKFEQRRSGWGSPRKTRHITEDVANEFGDFQRQTEALRKQMEGGSASAAVSDTPNLAAFASSLASTLPSSPVRSLFPDTSAVDTGPFTASGLGLGTGRGLHGPFGSELGTGGSSELPALSGSLFGQLGSSGGPSSSTTFGGFGSMFDALPSSSSGGVGAGSSRFADFGTTTTSGGLFGGGGGGSSEAPSSFLQQLQDFQKRTDALRDQIGSIGA</sequence>
<evidence type="ECO:0000259" key="1">
    <source>
        <dbReference type="Pfam" id="PF14846"/>
    </source>
</evidence>
<dbReference type="PANTHER" id="PTHR18871">
    <property type="entry name" value="CENTROSOMAL PROTEIN OF 112 KDA"/>
    <property type="match status" value="1"/>
</dbReference>
<dbReference type="Pfam" id="PF14846">
    <property type="entry name" value="DUF4485"/>
    <property type="match status" value="1"/>
</dbReference>
<organism evidence="2 3">
    <name type="scientific">[Myrmecia] bisecta</name>
    <dbReference type="NCBI Taxonomy" id="41462"/>
    <lineage>
        <taxon>Eukaryota</taxon>
        <taxon>Viridiplantae</taxon>
        <taxon>Chlorophyta</taxon>
        <taxon>core chlorophytes</taxon>
        <taxon>Trebouxiophyceae</taxon>
        <taxon>Trebouxiales</taxon>
        <taxon>Trebouxiaceae</taxon>
        <taxon>Myrmecia</taxon>
    </lineage>
</organism>
<dbReference type="PANTHER" id="PTHR18871:SF2">
    <property type="entry name" value="CENTROSOMAL PROTEIN OF 112 KDA"/>
    <property type="match status" value="1"/>
</dbReference>
<dbReference type="InterPro" id="IPR027831">
    <property type="entry name" value="DUF4485"/>
</dbReference>